<evidence type="ECO:0000313" key="2">
    <source>
        <dbReference type="EMBL" id="MBP1848584.1"/>
    </source>
</evidence>
<proteinExistence type="predicted"/>
<feature type="region of interest" description="Disordered" evidence="1">
    <location>
        <begin position="1"/>
        <end position="23"/>
    </location>
</feature>
<name>A0ABS4DSI8_9HYPH</name>
<organism evidence="2 3">
    <name type="scientific">Rhizobium halophytocola</name>
    <dbReference type="NCBI Taxonomy" id="735519"/>
    <lineage>
        <taxon>Bacteria</taxon>
        <taxon>Pseudomonadati</taxon>
        <taxon>Pseudomonadota</taxon>
        <taxon>Alphaproteobacteria</taxon>
        <taxon>Hyphomicrobiales</taxon>
        <taxon>Rhizobiaceae</taxon>
        <taxon>Rhizobium/Agrobacterium group</taxon>
        <taxon>Rhizobium</taxon>
    </lineage>
</organism>
<dbReference type="EMBL" id="JAGGJU010000001">
    <property type="protein sequence ID" value="MBP1848584.1"/>
    <property type="molecule type" value="Genomic_DNA"/>
</dbReference>
<gene>
    <name evidence="2" type="ORF">J2Z17_000001</name>
</gene>
<reference evidence="2 3" key="1">
    <citation type="submission" date="2021-03" db="EMBL/GenBank/DDBJ databases">
        <title>Genomic Encyclopedia of Type Strains, Phase IV (KMG-IV): sequencing the most valuable type-strain genomes for metagenomic binning, comparative biology and taxonomic classification.</title>
        <authorList>
            <person name="Goeker M."/>
        </authorList>
    </citation>
    <scope>NUCLEOTIDE SEQUENCE [LARGE SCALE GENOMIC DNA]</scope>
    <source>
        <strain evidence="2 3">DSM 21600</strain>
    </source>
</reference>
<keyword evidence="3" id="KW-1185">Reference proteome</keyword>
<evidence type="ECO:0000256" key="1">
    <source>
        <dbReference type="SAM" id="MobiDB-lite"/>
    </source>
</evidence>
<dbReference type="Proteomes" id="UP000759443">
    <property type="component" value="Unassembled WGS sequence"/>
</dbReference>
<sequence length="202" mass="22063">PGISPSRGEIGWRQPLGTRMSDADGVGVEITSIANCDGEPWSCEWGSSQHPTRRKTQWSPRTPLISPLEGEMSRRDRGGCLATKTAASDWRPEAKGARSGNRQRAPLPPSALPGISPSRGEIGWRQRLGRRMSGADGGGVEITSVEKRDESWGSSQHPPRRKTQQPQQAPLISTLEGEMSRSDRGGCLAEMSRTPARRWGDR</sequence>
<evidence type="ECO:0000313" key="3">
    <source>
        <dbReference type="Proteomes" id="UP000759443"/>
    </source>
</evidence>
<feature type="region of interest" description="Disordered" evidence="1">
    <location>
        <begin position="39"/>
        <end position="202"/>
    </location>
</feature>
<feature type="non-terminal residue" evidence="2">
    <location>
        <position position="1"/>
    </location>
</feature>
<accession>A0ABS4DSI8</accession>
<protein>
    <submittedName>
        <fullName evidence="2">Uncharacterized protein</fullName>
    </submittedName>
</protein>
<comment type="caution">
    <text evidence="2">The sequence shown here is derived from an EMBL/GenBank/DDBJ whole genome shotgun (WGS) entry which is preliminary data.</text>
</comment>